<reference evidence="2 3" key="1">
    <citation type="submission" date="2014-03" db="EMBL/GenBank/DDBJ databases">
        <title>Genomics of Bifidobacteria.</title>
        <authorList>
            <person name="Ventura M."/>
            <person name="Milani C."/>
            <person name="Lugli G.A."/>
        </authorList>
    </citation>
    <scope>NUCLEOTIDE SEQUENCE [LARGE SCALE GENOMIC DNA]</scope>
    <source>
        <strain evidence="2 3">LMG 11597</strain>
    </source>
</reference>
<keyword evidence="3" id="KW-1185">Reference proteome</keyword>
<keyword evidence="1" id="KW-0812">Transmembrane</keyword>
<keyword evidence="1" id="KW-1133">Transmembrane helix</keyword>
<proteinExistence type="predicted"/>
<feature type="transmembrane region" description="Helical" evidence="1">
    <location>
        <begin position="253"/>
        <end position="272"/>
    </location>
</feature>
<feature type="transmembrane region" description="Helical" evidence="1">
    <location>
        <begin position="381"/>
        <end position="400"/>
    </location>
</feature>
<evidence type="ECO:0000313" key="3">
    <source>
        <dbReference type="Proteomes" id="UP000029055"/>
    </source>
</evidence>
<dbReference type="OrthoDB" id="3240138at2"/>
<organism evidence="2 3">
    <name type="scientific">Bifidobacterium subtile</name>
    <dbReference type="NCBI Taxonomy" id="77635"/>
    <lineage>
        <taxon>Bacteria</taxon>
        <taxon>Bacillati</taxon>
        <taxon>Actinomycetota</taxon>
        <taxon>Actinomycetes</taxon>
        <taxon>Bifidobacteriales</taxon>
        <taxon>Bifidobacteriaceae</taxon>
        <taxon>Bifidobacterium</taxon>
    </lineage>
</organism>
<evidence type="ECO:0000256" key="1">
    <source>
        <dbReference type="SAM" id="Phobius"/>
    </source>
</evidence>
<dbReference type="eggNOG" id="ENOG5030DX1">
    <property type="taxonomic scope" value="Bacteria"/>
</dbReference>
<feature type="transmembrane region" description="Helical" evidence="1">
    <location>
        <begin position="228"/>
        <end position="246"/>
    </location>
</feature>
<feature type="transmembrane region" description="Helical" evidence="1">
    <location>
        <begin position="132"/>
        <end position="153"/>
    </location>
</feature>
<name>A0A087E7I9_9BIFI</name>
<dbReference type="Proteomes" id="UP000029055">
    <property type="component" value="Unassembled WGS sequence"/>
</dbReference>
<feature type="transmembrane region" description="Helical" evidence="1">
    <location>
        <begin position="475"/>
        <end position="498"/>
    </location>
</feature>
<dbReference type="RefSeq" id="WP_024463061.1">
    <property type="nucleotide sequence ID" value="NZ_CP062939.1"/>
</dbReference>
<accession>A0A087E7I9</accession>
<evidence type="ECO:0000313" key="2">
    <source>
        <dbReference type="EMBL" id="KFJ03740.1"/>
    </source>
</evidence>
<sequence>MNASVIHTATEPNHHAIPGGKTLSPHARLAGQLLFAAAILIYSAGQLWQNIVWPPFFSFDETLEIDYVYQITQGHLPTFFGGPQFNPFHADYSDAVQWRYQHPPLFYLLEVPVFLIFDTIHHPIRGIWAIRVLVYLLGIALIVASRWAAQWIAGRESAASMLMPLIVASNRCLPSVVLNYTLSTLWVTLLIGMTAQLLRTLPYRYSTRQIAWWMLIVALAPLTRLSTVPIMALCLLVLLIGMMAGARRIRDAVVMVLAPGTLAVLSSGWFYVRLHRLSGNFTGSQPQWAEANLHRNIHITFAQALANPDFYKHAMSQYQNSSVTATSWGWAFVSALTLVPLGLGTFGICRWLAHAFKTLQASQSLELSESSERASHARADIAMIALLLCAFGGTFVQQVLFYKQGGSDNAVYFSLISFVFASIIAVGFTQWVRHGRLWAAMAGVWLLIRLIAFLYEAHRIWPFRAKGILEGAGPALRIGAWTSVAASCVGTAIALACLSRLARLLSASPADSSAARA</sequence>
<protein>
    <submittedName>
        <fullName evidence="2">LigA</fullName>
    </submittedName>
</protein>
<keyword evidence="1" id="KW-0472">Membrane</keyword>
<feature type="transmembrane region" description="Helical" evidence="1">
    <location>
        <begin position="437"/>
        <end position="455"/>
    </location>
</feature>
<feature type="transmembrane region" description="Helical" evidence="1">
    <location>
        <begin position="29"/>
        <end position="48"/>
    </location>
</feature>
<feature type="transmembrane region" description="Helical" evidence="1">
    <location>
        <begin position="173"/>
        <end position="193"/>
    </location>
</feature>
<gene>
    <name evidence="2" type="ORF">BISU_0215</name>
</gene>
<feature type="transmembrane region" description="Helical" evidence="1">
    <location>
        <begin position="328"/>
        <end position="353"/>
    </location>
</feature>
<dbReference type="EMBL" id="JGZR01000006">
    <property type="protein sequence ID" value="KFJ03740.1"/>
    <property type="molecule type" value="Genomic_DNA"/>
</dbReference>
<dbReference type="STRING" id="77635.BISU_0215"/>
<comment type="caution">
    <text evidence="2">The sequence shown here is derived from an EMBL/GenBank/DDBJ whole genome shotgun (WGS) entry which is preliminary data.</text>
</comment>
<feature type="transmembrane region" description="Helical" evidence="1">
    <location>
        <begin position="412"/>
        <end position="432"/>
    </location>
</feature>
<dbReference type="AlphaFoldDB" id="A0A087E7I9"/>